<sequence length="164" mass="18353">MYFCAACKVYVEDTNVTEHDMTTTHMITSSQGVSLQKVWLPEMNRGYHMLKAMGWPGHGGLGPTGDGRVTPVAAIMKMDKVGIGGPSTSKRASSSPHKQQMQIAVDGSSQAQCIHDRLVRKRKLSVEQSKAQRKLQKRREKRLDQVIGNELYSEGLEGYEEYLR</sequence>
<dbReference type="PROSITE" id="PS50174">
    <property type="entry name" value="G_PATCH"/>
    <property type="match status" value="1"/>
</dbReference>
<feature type="domain" description="G-patch" evidence="1">
    <location>
        <begin position="42"/>
        <end position="88"/>
    </location>
</feature>
<evidence type="ECO:0000313" key="3">
    <source>
        <dbReference type="Proteomes" id="UP000294530"/>
    </source>
</evidence>
<dbReference type="GeneID" id="94351200"/>
<dbReference type="OrthoDB" id="21470at2759"/>
<protein>
    <recommendedName>
        <fullName evidence="1">G-patch domain-containing protein</fullName>
    </recommendedName>
</protein>
<name>A0A976IDT2_BRELC</name>
<dbReference type="PANTHER" id="PTHR20923">
    <property type="entry name" value="BAT4 PROTEIN-RELATED"/>
    <property type="match status" value="1"/>
</dbReference>
<gene>
    <name evidence="2" type="ORF">CCR75_007469</name>
</gene>
<dbReference type="EMBL" id="SHOA02000013">
    <property type="protein sequence ID" value="TDH68071.1"/>
    <property type="molecule type" value="Genomic_DNA"/>
</dbReference>
<reference evidence="2 3" key="1">
    <citation type="journal article" date="2021" name="Genome Biol.">
        <title>AFLAP: assembly-free linkage analysis pipeline using k-mers from genome sequencing data.</title>
        <authorList>
            <person name="Fletcher K."/>
            <person name="Zhang L."/>
            <person name="Gil J."/>
            <person name="Han R."/>
            <person name="Cavanaugh K."/>
            <person name="Michelmore R."/>
        </authorList>
    </citation>
    <scope>NUCLEOTIDE SEQUENCE [LARGE SCALE GENOMIC DNA]</scope>
    <source>
        <strain evidence="2 3">SF5</strain>
    </source>
</reference>
<evidence type="ECO:0000259" key="1">
    <source>
        <dbReference type="PROSITE" id="PS50174"/>
    </source>
</evidence>
<dbReference type="InterPro" id="IPR039146">
    <property type="entry name" value="GPANK1"/>
</dbReference>
<dbReference type="Proteomes" id="UP000294530">
    <property type="component" value="Unassembled WGS sequence"/>
</dbReference>
<accession>A0A976IDT2</accession>
<dbReference type="AlphaFoldDB" id="A0A976IDT2"/>
<dbReference type="RefSeq" id="XP_067817570.1">
    <property type="nucleotide sequence ID" value="XM_067965529.1"/>
</dbReference>
<dbReference type="GO" id="GO:0003676">
    <property type="term" value="F:nucleic acid binding"/>
    <property type="evidence" value="ECO:0007669"/>
    <property type="project" value="InterPro"/>
</dbReference>
<comment type="caution">
    <text evidence="2">The sequence shown here is derived from an EMBL/GenBank/DDBJ whole genome shotgun (WGS) entry which is preliminary data.</text>
</comment>
<dbReference type="Pfam" id="PF01585">
    <property type="entry name" value="G-patch"/>
    <property type="match status" value="1"/>
</dbReference>
<keyword evidence="3" id="KW-1185">Reference proteome</keyword>
<evidence type="ECO:0000313" key="2">
    <source>
        <dbReference type="EMBL" id="TDH68071.1"/>
    </source>
</evidence>
<dbReference type="InterPro" id="IPR000467">
    <property type="entry name" value="G_patch_dom"/>
</dbReference>
<dbReference type="SMART" id="SM00443">
    <property type="entry name" value="G_patch"/>
    <property type="match status" value="1"/>
</dbReference>
<dbReference type="PANTHER" id="PTHR20923:SF1">
    <property type="entry name" value="G PATCH DOMAIN AND ANKYRIN REPEAT-CONTAINING PROTEIN 1"/>
    <property type="match status" value="1"/>
</dbReference>
<proteinExistence type="predicted"/>
<organism evidence="2 3">
    <name type="scientific">Bremia lactucae</name>
    <name type="common">Lettuce downy mildew</name>
    <dbReference type="NCBI Taxonomy" id="4779"/>
    <lineage>
        <taxon>Eukaryota</taxon>
        <taxon>Sar</taxon>
        <taxon>Stramenopiles</taxon>
        <taxon>Oomycota</taxon>
        <taxon>Peronosporomycetes</taxon>
        <taxon>Peronosporales</taxon>
        <taxon>Peronosporaceae</taxon>
        <taxon>Bremia</taxon>
    </lineage>
</organism>
<dbReference type="KEGG" id="blac:94351200"/>